<reference evidence="2 3" key="1">
    <citation type="submission" date="2014-04" db="EMBL/GenBank/DDBJ databases">
        <title>Genome assembly of Hyalangium minutum DSM 14724.</title>
        <authorList>
            <person name="Sharma G."/>
            <person name="Subramanian S."/>
        </authorList>
    </citation>
    <scope>NUCLEOTIDE SEQUENCE [LARGE SCALE GENOMIC DNA]</scope>
    <source>
        <strain evidence="2 3">DSM 14724</strain>
    </source>
</reference>
<comment type="caution">
    <text evidence="2">The sequence shown here is derived from an EMBL/GenBank/DDBJ whole genome shotgun (WGS) entry which is preliminary data.</text>
</comment>
<gene>
    <name evidence="2" type="ORF">DB31_0505</name>
</gene>
<dbReference type="OrthoDB" id="118834at2"/>
<sequence length="149" mass="16440">MLKERLVGTWQLIAVEGRLPDGSRNHPYGKNPLGMLIYDSHGNMAVQLMNRNRPSFTSADLKGSTGQEAKEALDGAAVYFGSYETDEQTARVCHHIQGSVFPNWIGTVQRRRATLEGNRLVLSTGPLLMGGTESEIVLEWQRVAPSEVT</sequence>
<dbReference type="Proteomes" id="UP000028725">
    <property type="component" value="Unassembled WGS sequence"/>
</dbReference>
<protein>
    <recommendedName>
        <fullName evidence="1">Lipocalin-like domain-containing protein</fullName>
    </recommendedName>
</protein>
<dbReference type="EMBL" id="JMCB01000001">
    <property type="protein sequence ID" value="KFE72243.1"/>
    <property type="molecule type" value="Genomic_DNA"/>
</dbReference>
<accession>A0A085WX30</accession>
<proteinExistence type="predicted"/>
<keyword evidence="3" id="KW-1185">Reference proteome</keyword>
<dbReference type="Pfam" id="PF13924">
    <property type="entry name" value="Lipocalin_5"/>
    <property type="match status" value="1"/>
</dbReference>
<evidence type="ECO:0000313" key="2">
    <source>
        <dbReference type="EMBL" id="KFE72243.1"/>
    </source>
</evidence>
<dbReference type="AlphaFoldDB" id="A0A085WX30"/>
<evidence type="ECO:0000313" key="3">
    <source>
        <dbReference type="Proteomes" id="UP000028725"/>
    </source>
</evidence>
<feature type="domain" description="Lipocalin-like" evidence="1">
    <location>
        <begin position="7"/>
        <end position="143"/>
    </location>
</feature>
<evidence type="ECO:0000259" key="1">
    <source>
        <dbReference type="Pfam" id="PF13924"/>
    </source>
</evidence>
<dbReference type="InterPro" id="IPR024311">
    <property type="entry name" value="Lipocalin-like"/>
</dbReference>
<organism evidence="2 3">
    <name type="scientific">Hyalangium minutum</name>
    <dbReference type="NCBI Taxonomy" id="394096"/>
    <lineage>
        <taxon>Bacteria</taxon>
        <taxon>Pseudomonadati</taxon>
        <taxon>Myxococcota</taxon>
        <taxon>Myxococcia</taxon>
        <taxon>Myxococcales</taxon>
        <taxon>Cystobacterineae</taxon>
        <taxon>Archangiaceae</taxon>
        <taxon>Hyalangium</taxon>
    </lineage>
</organism>
<name>A0A085WX30_9BACT</name>
<dbReference type="RefSeq" id="WP_052419662.1">
    <property type="nucleotide sequence ID" value="NZ_JMCB01000001.1"/>
</dbReference>